<dbReference type="RefSeq" id="WP_408242077.1">
    <property type="nucleotide sequence ID" value="NZ_JAQQCF010000061.1"/>
</dbReference>
<proteinExistence type="predicted"/>
<reference evidence="2 3" key="1">
    <citation type="journal article" date="2024" name="Chem. Sci.">
        <title>Discovery of megapolipeptins by genome mining of a Burkholderiales bacteria collection.</title>
        <authorList>
            <person name="Paulo B.S."/>
            <person name="Recchia M.J.J."/>
            <person name="Lee S."/>
            <person name="Fergusson C.H."/>
            <person name="Romanowski S.B."/>
            <person name="Hernandez A."/>
            <person name="Krull N."/>
            <person name="Liu D.Y."/>
            <person name="Cavanagh H."/>
            <person name="Bos A."/>
            <person name="Gray C.A."/>
            <person name="Murphy B.T."/>
            <person name="Linington R.G."/>
            <person name="Eustaquio A.S."/>
        </authorList>
    </citation>
    <scope>NUCLEOTIDE SEQUENCE [LARGE SCALE GENOMIC DNA]</scope>
    <source>
        <strain evidence="2 3">RL17-338-BIC-A</strain>
    </source>
</reference>
<keyword evidence="3" id="KW-1185">Reference proteome</keyword>
<evidence type="ECO:0000313" key="3">
    <source>
        <dbReference type="Proteomes" id="UP001629432"/>
    </source>
</evidence>
<evidence type="ECO:0000256" key="1">
    <source>
        <dbReference type="SAM" id="SignalP"/>
    </source>
</evidence>
<feature type="signal peptide" evidence="1">
    <location>
        <begin position="1"/>
        <end position="28"/>
    </location>
</feature>
<organism evidence="2 3">
    <name type="scientific">Paraburkholderia metrosideri</name>
    <dbReference type="NCBI Taxonomy" id="580937"/>
    <lineage>
        <taxon>Bacteria</taxon>
        <taxon>Pseudomonadati</taxon>
        <taxon>Pseudomonadota</taxon>
        <taxon>Betaproteobacteria</taxon>
        <taxon>Burkholderiales</taxon>
        <taxon>Burkholderiaceae</taxon>
        <taxon>Paraburkholderia</taxon>
    </lineage>
</organism>
<name>A0ABW9E5C1_9BURK</name>
<comment type="caution">
    <text evidence="2">The sequence shown here is derived from an EMBL/GenBank/DDBJ whole genome shotgun (WGS) entry which is preliminary data.</text>
</comment>
<dbReference type="EMBL" id="JAQQCF010000061">
    <property type="protein sequence ID" value="MFM0642202.1"/>
    <property type="molecule type" value="Genomic_DNA"/>
</dbReference>
<dbReference type="Proteomes" id="UP001629432">
    <property type="component" value="Unassembled WGS sequence"/>
</dbReference>
<accession>A0ABW9E5C1</accession>
<protein>
    <submittedName>
        <fullName evidence="2">Uncharacterized protein</fullName>
    </submittedName>
</protein>
<gene>
    <name evidence="2" type="ORF">PQQ63_36560</name>
</gene>
<feature type="chain" id="PRO_5046481725" evidence="1">
    <location>
        <begin position="29"/>
        <end position="172"/>
    </location>
</feature>
<sequence>MNKRGIALQLLAKWLVVVAAASSLSSHALGSPLELDGLTVGQAATADAVQVSLGVTCGEGYQGTQVCNGITSYADHPAEANVVIGADGVVDRIFLTIDHDSYEDTVKALRRKFGPPRSSAHPVVQNEFGASFQQEQLVWYGARGTQLYASRYATDIDHATILLTTKRGREDN</sequence>
<evidence type="ECO:0000313" key="2">
    <source>
        <dbReference type="EMBL" id="MFM0642202.1"/>
    </source>
</evidence>
<keyword evidence="1" id="KW-0732">Signal</keyword>